<dbReference type="InterPro" id="IPR017853">
    <property type="entry name" value="GH"/>
</dbReference>
<dbReference type="Gene3D" id="3.20.20.80">
    <property type="entry name" value="Glycosidases"/>
    <property type="match status" value="2"/>
</dbReference>
<proteinExistence type="predicted"/>
<protein>
    <submittedName>
        <fullName evidence="1">Uncharacterized protein</fullName>
    </submittedName>
</protein>
<name>A0ABU6RB11_9FABA</name>
<keyword evidence="2" id="KW-1185">Reference proteome</keyword>
<accession>A0ABU6RB11</accession>
<reference evidence="1 2" key="1">
    <citation type="journal article" date="2023" name="Plants (Basel)">
        <title>Bridging the Gap: Combining Genomics and Transcriptomics Approaches to Understand Stylosanthes scabra, an Orphan Legume from the Brazilian Caatinga.</title>
        <authorList>
            <person name="Ferreira-Neto J.R.C."/>
            <person name="da Silva M.D."/>
            <person name="Binneck E."/>
            <person name="de Melo N.F."/>
            <person name="da Silva R.H."/>
            <person name="de Melo A.L.T.M."/>
            <person name="Pandolfi V."/>
            <person name="Bustamante F.O."/>
            <person name="Brasileiro-Vidal A.C."/>
            <person name="Benko-Iseppon A.M."/>
        </authorList>
    </citation>
    <scope>NUCLEOTIDE SEQUENCE [LARGE SCALE GENOMIC DNA]</scope>
    <source>
        <tissue evidence="1">Leaves</tissue>
    </source>
</reference>
<dbReference type="EMBL" id="JASCZI010030303">
    <property type="protein sequence ID" value="MED6120989.1"/>
    <property type="molecule type" value="Genomic_DNA"/>
</dbReference>
<sequence length="230" mass="26441">MAAPLSVFRQYTRDDSFLRVFIPTTIVREYQIALTYARDYDENGAATNGHFRPTWDQTKVTPEAISKFKKKNPHVTVKVFISIGNKDTRFPFKPTSDSDVFVKYISEVITSLKKDDVITVASISPSHNLNNDYYVPLYKAYPSIDWVDYQFQNEEDTLPDPTKLVNKYKELAELYTKEKLISGYSAENEDWDTVSPIVFFLGAMDILKQGGVGFSIVYNNYHKPNSTRNQ</sequence>
<comment type="caution">
    <text evidence="1">The sequence shown here is derived from an EMBL/GenBank/DDBJ whole genome shotgun (WGS) entry which is preliminary data.</text>
</comment>
<dbReference type="PANTHER" id="PTHR46476">
    <property type="entry name" value="CHITINASE 2-LIKE"/>
    <property type="match status" value="1"/>
</dbReference>
<dbReference type="PANTHER" id="PTHR46476:SF12">
    <property type="entry name" value="RUBISCO-ASSOCIATED PROTEIN"/>
    <property type="match status" value="1"/>
</dbReference>
<gene>
    <name evidence="1" type="ORF">PIB30_025766</name>
</gene>
<dbReference type="Proteomes" id="UP001341840">
    <property type="component" value="Unassembled WGS sequence"/>
</dbReference>
<evidence type="ECO:0000313" key="2">
    <source>
        <dbReference type="Proteomes" id="UP001341840"/>
    </source>
</evidence>
<evidence type="ECO:0000313" key="1">
    <source>
        <dbReference type="EMBL" id="MED6120989.1"/>
    </source>
</evidence>
<dbReference type="SUPFAM" id="SSF51445">
    <property type="entry name" value="(Trans)glycosidases"/>
    <property type="match status" value="1"/>
</dbReference>
<organism evidence="1 2">
    <name type="scientific">Stylosanthes scabra</name>
    <dbReference type="NCBI Taxonomy" id="79078"/>
    <lineage>
        <taxon>Eukaryota</taxon>
        <taxon>Viridiplantae</taxon>
        <taxon>Streptophyta</taxon>
        <taxon>Embryophyta</taxon>
        <taxon>Tracheophyta</taxon>
        <taxon>Spermatophyta</taxon>
        <taxon>Magnoliopsida</taxon>
        <taxon>eudicotyledons</taxon>
        <taxon>Gunneridae</taxon>
        <taxon>Pentapetalae</taxon>
        <taxon>rosids</taxon>
        <taxon>fabids</taxon>
        <taxon>Fabales</taxon>
        <taxon>Fabaceae</taxon>
        <taxon>Papilionoideae</taxon>
        <taxon>50 kb inversion clade</taxon>
        <taxon>dalbergioids sensu lato</taxon>
        <taxon>Dalbergieae</taxon>
        <taxon>Pterocarpus clade</taxon>
        <taxon>Stylosanthes</taxon>
    </lineage>
</organism>